<dbReference type="Proteomes" id="UP000217895">
    <property type="component" value="Chromosome"/>
</dbReference>
<gene>
    <name evidence="1" type="ORF">NIES2135_38750</name>
</gene>
<accession>A0A1Z4JJT9</accession>
<protein>
    <recommendedName>
        <fullName evidence="3">ApeA N-terminal domain-containing protein</fullName>
    </recommendedName>
</protein>
<evidence type="ECO:0000313" key="1">
    <source>
        <dbReference type="EMBL" id="BAY57012.1"/>
    </source>
</evidence>
<dbReference type="EMBL" id="AP018203">
    <property type="protein sequence ID" value="BAY57012.1"/>
    <property type="molecule type" value="Genomic_DNA"/>
</dbReference>
<evidence type="ECO:0000313" key="2">
    <source>
        <dbReference type="Proteomes" id="UP000217895"/>
    </source>
</evidence>
<reference evidence="1 2" key="1">
    <citation type="submission" date="2017-06" db="EMBL/GenBank/DDBJ databases">
        <title>Genome sequencing of cyanobaciteial culture collection at National Institute for Environmental Studies (NIES).</title>
        <authorList>
            <person name="Hirose Y."/>
            <person name="Shimura Y."/>
            <person name="Fujisawa T."/>
            <person name="Nakamura Y."/>
            <person name="Kawachi M."/>
        </authorList>
    </citation>
    <scope>NUCLEOTIDE SEQUENCE [LARGE SCALE GENOMIC DNA]</scope>
    <source>
        <strain evidence="1 2">NIES-2135</strain>
    </source>
</reference>
<proteinExistence type="predicted"/>
<name>A0A1Z4JJT9_LEPBY</name>
<sequence length="359" mass="41221">MFLDKDLVGQQEDVELFNNIGHLDNLEGRLTVWLTINQTPRVHWEFETARGEYDFDSLSFAPPQKLSSWDGSEPQFVVGRPTFTFRGGQRRQSRGYAEQALYGDINAGAHYFDFYLPNTDFLREATASDLAAITKALKCKSFVVEISNDWSVEFSTNQDALDWLKPEFQNRGSMVTLKVRLFQTKQPSTKIQDLLSISLSDASKTLSELCLMLSYINGGYIKPIYAIAKKFVEMETDRVILEDVSSLTEAPLIVPQEELGQGFIRYFGMQDLLDFVQCFPVFQRMLQSPHWKEKWIILLEWYFQGIPRPFGRRRNVLAPVVANALGTLLENLARIILVDEEPNLTQRKTNETLKAKPRL</sequence>
<organism evidence="1 2">
    <name type="scientific">Leptolyngbya boryana NIES-2135</name>
    <dbReference type="NCBI Taxonomy" id="1973484"/>
    <lineage>
        <taxon>Bacteria</taxon>
        <taxon>Bacillati</taxon>
        <taxon>Cyanobacteriota</taxon>
        <taxon>Cyanophyceae</taxon>
        <taxon>Leptolyngbyales</taxon>
        <taxon>Leptolyngbyaceae</taxon>
        <taxon>Leptolyngbya group</taxon>
        <taxon>Leptolyngbya</taxon>
    </lineage>
</organism>
<evidence type="ECO:0008006" key="3">
    <source>
        <dbReference type="Google" id="ProtNLM"/>
    </source>
</evidence>
<dbReference type="AlphaFoldDB" id="A0A1Z4JJT9"/>
<keyword evidence="2" id="KW-1185">Reference proteome</keyword>